<dbReference type="GeneID" id="55626479"/>
<name>A0A6C0R0N1_9CAUD</name>
<keyword evidence="2" id="KW-1185">Reference proteome</keyword>
<proteinExistence type="predicted"/>
<organism evidence="1 2">
    <name type="scientific">Alteromonas phage vB_AmeM_PT11-V22</name>
    <dbReference type="NCBI Taxonomy" id="2704031"/>
    <lineage>
        <taxon>Viruses</taxon>
        <taxon>Duplodnaviria</taxon>
        <taxon>Heunggongvirae</taxon>
        <taxon>Uroviricota</taxon>
        <taxon>Caudoviricetes</taxon>
        <taxon>Myoalterovirus</taxon>
        <taxon>Myoalterovirus PT11V22</taxon>
    </lineage>
</organism>
<protein>
    <submittedName>
        <fullName evidence="1">Uncharacterized protein</fullName>
    </submittedName>
</protein>
<dbReference type="Proteomes" id="UP000479357">
    <property type="component" value="Segment"/>
</dbReference>
<evidence type="ECO:0000313" key="1">
    <source>
        <dbReference type="EMBL" id="QHZ59815.1"/>
    </source>
</evidence>
<dbReference type="RefSeq" id="YP_009855739.1">
    <property type="nucleotide sequence ID" value="NC_048847.1"/>
</dbReference>
<sequence length="72" mass="8240">MSKLSEKYEEFLEELELTLAPFQKLALKETFSNSECQSMVSVCTAAAILRGQEELSKECIREIESFKMKEGE</sequence>
<accession>A0A6C0R0N1</accession>
<evidence type="ECO:0000313" key="2">
    <source>
        <dbReference type="Proteomes" id="UP000479357"/>
    </source>
</evidence>
<dbReference type="KEGG" id="vg:55626479"/>
<dbReference type="EMBL" id="MN877442">
    <property type="protein sequence ID" value="QHZ59815.1"/>
    <property type="molecule type" value="Genomic_DNA"/>
</dbReference>
<reference evidence="1 2" key="1">
    <citation type="submission" date="2019-12" db="EMBL/GenBank/DDBJ databases">
        <title>Alteromonas phage V22 represents a new genus of marine bacteriophages that requires a novel tail fiber chaperone for host recognition.</title>
        <authorList>
            <person name="Gonzalez-Serrano R."/>
            <person name="Dunne M."/>
            <person name="Rosselli R."/>
            <person name="Martin-Cuadrado A.-B."/>
            <person name="Grosboillot V."/>
            <person name="Zinsli L."/>
            <person name="Roda-Garcia J.J."/>
            <person name="Loessner M.J."/>
            <person name="Rodriguez-Valera F."/>
        </authorList>
    </citation>
    <scope>NUCLEOTIDE SEQUENCE [LARGE SCALE GENOMIC DNA]</scope>
</reference>